<dbReference type="PANTHER" id="PTHR21497">
    <property type="entry name" value="UBIQUITIN LIGASE E3 ALPHA-RELATED"/>
    <property type="match status" value="1"/>
</dbReference>
<accession>T1F056</accession>
<gene>
    <name evidence="4" type="primary">20202206</name>
    <name evidence="3" type="ORF">HELRODRAFT_168086</name>
</gene>
<dbReference type="RefSeq" id="XP_009012020.1">
    <property type="nucleotide sequence ID" value="XM_009013772.1"/>
</dbReference>
<comment type="catalytic activity">
    <reaction evidence="1">
        <text>S-ubiquitinyl-[E2 ubiquitin-conjugating enzyme]-L-cysteine + [acceptor protein]-L-lysine = [E2 ubiquitin-conjugating enzyme]-L-cysteine + N(6)-ubiquitinyl-[acceptor protein]-L-lysine.</text>
        <dbReference type="EC" id="2.3.2.27"/>
    </reaction>
</comment>
<sequence>MQQERRRRRQRQQQQELRQQMRRQTDRIQRLFFFTGDILPSSNYFVTEDSRLIRKLSQPSATSSGAKHNKRLLSASHSVDSKTVAIGESIISMLIKLHAKFSKNPYKPNPDGAAVDSRIGDGAFFITKVLDKISRNEKCMQYIKTLVTSDEDILGEPKKVPIEEDRRLKAKQRQEKLLNYFASKQQKFLLGNDFIEDAMEDDDKTHDNLLRDNDFMNRVYDCCICNLSTVTSNNRPVCLIAAATPSYVLEHRTMVSPASMEADDDVMQKDSASPYPQASLASSPLPADLLSASPRSSVHLKTSSHSLLSCKSTTSLVVNNEQANSMKYGYCSSVFRQLVDKYKLNDYLVYETPSYYPWYRSLNIQSCGHYLHYDCGLSYIKSLQDRNQSSFNLAISANGDFVCPMCRQVSNIILPLTVPNPLPSSAVEDTTHKIRELLAVSTMETPVCLSVICTC</sequence>
<dbReference type="SUPFAM" id="SSF57850">
    <property type="entry name" value="RING/U-box"/>
    <property type="match status" value="1"/>
</dbReference>
<dbReference type="GeneID" id="20202206"/>
<comment type="function">
    <text evidence="1">Ubiquitin ligase protein which is a component of the N-end rule pathway. Recognizes and binds to proteins bearing specific N-terminal residues that are destabilizing according to the N-end rule, leading to their ubiquitination and subsequent degradation.</text>
</comment>
<keyword evidence="1" id="KW-0808">Transferase</keyword>
<dbReference type="KEGG" id="hro:HELRODRAFT_168086"/>
<dbReference type="GO" id="GO:0061630">
    <property type="term" value="F:ubiquitin protein ligase activity"/>
    <property type="evidence" value="ECO:0007669"/>
    <property type="project" value="UniProtKB-UniRule"/>
</dbReference>
<dbReference type="HOGENOM" id="CLU_601697_0_0_1"/>
<keyword evidence="1" id="KW-0863">Zinc-finger</keyword>
<evidence type="ECO:0000313" key="3">
    <source>
        <dbReference type="EMBL" id="ESO10206.1"/>
    </source>
</evidence>
<dbReference type="PANTHER" id="PTHR21497:SF39">
    <property type="entry name" value="E3 UBIQUITIN-PROTEIN LIGASE UBR3"/>
    <property type="match status" value="1"/>
</dbReference>
<name>T1F056_HELRO</name>
<comment type="pathway">
    <text evidence="1">Protein modification; protein ubiquitination.</text>
</comment>
<dbReference type="EMBL" id="AMQM01002893">
    <property type="status" value="NOT_ANNOTATED_CDS"/>
    <property type="molecule type" value="Genomic_DNA"/>
</dbReference>
<dbReference type="GO" id="GO:0071596">
    <property type="term" value="P:ubiquitin-dependent protein catabolic process via the N-end rule pathway"/>
    <property type="evidence" value="ECO:0007669"/>
    <property type="project" value="UniProtKB-UniRule"/>
</dbReference>
<keyword evidence="1" id="KW-0479">Metal-binding</keyword>
<dbReference type="GO" id="GO:0008270">
    <property type="term" value="F:zinc ion binding"/>
    <property type="evidence" value="ECO:0007669"/>
    <property type="project" value="UniProtKB-UniRule"/>
</dbReference>
<protein>
    <recommendedName>
        <fullName evidence="1">E3 ubiquitin-protein ligase</fullName>
        <ecNumber evidence="1">2.3.2.27</ecNumber>
    </recommendedName>
</protein>
<dbReference type="EnsemblMetazoa" id="HelroT168086">
    <property type="protein sequence ID" value="HelroP168086"/>
    <property type="gene ID" value="HelroG168086"/>
</dbReference>
<keyword evidence="1" id="KW-0833">Ubl conjugation pathway</keyword>
<dbReference type="Proteomes" id="UP000015101">
    <property type="component" value="Unassembled WGS sequence"/>
</dbReference>
<organism evidence="4 5">
    <name type="scientific">Helobdella robusta</name>
    <name type="common">Californian leech</name>
    <dbReference type="NCBI Taxonomy" id="6412"/>
    <lineage>
        <taxon>Eukaryota</taxon>
        <taxon>Metazoa</taxon>
        <taxon>Spiralia</taxon>
        <taxon>Lophotrochozoa</taxon>
        <taxon>Annelida</taxon>
        <taxon>Clitellata</taxon>
        <taxon>Hirudinea</taxon>
        <taxon>Rhynchobdellida</taxon>
        <taxon>Glossiphoniidae</taxon>
        <taxon>Helobdella</taxon>
    </lineage>
</organism>
<evidence type="ECO:0000256" key="2">
    <source>
        <dbReference type="SAM" id="MobiDB-lite"/>
    </source>
</evidence>
<dbReference type="InParanoid" id="T1F056"/>
<feature type="region of interest" description="Disordered" evidence="2">
    <location>
        <begin position="1"/>
        <end position="22"/>
    </location>
</feature>
<proteinExistence type="inferred from homology"/>
<comment type="similarity">
    <text evidence="1">Belongs to the E3 ubiquitin-protein ligase UBR1-like family.</text>
</comment>
<dbReference type="UniPathway" id="UPA00143"/>
<evidence type="ECO:0000313" key="4">
    <source>
        <dbReference type="EnsemblMetazoa" id="HelroP168086"/>
    </source>
</evidence>
<dbReference type="EMBL" id="KB095905">
    <property type="protein sequence ID" value="ESO10206.1"/>
    <property type="molecule type" value="Genomic_DNA"/>
</dbReference>
<dbReference type="AlphaFoldDB" id="T1F056"/>
<keyword evidence="1" id="KW-0862">Zinc</keyword>
<feature type="compositionally biased region" description="Basic residues" evidence="2">
    <location>
        <begin position="1"/>
        <end position="11"/>
    </location>
</feature>
<dbReference type="EC" id="2.3.2.27" evidence="1"/>
<dbReference type="CTD" id="20202206"/>
<dbReference type="OrthoDB" id="15304at2759"/>
<dbReference type="GO" id="GO:0016567">
    <property type="term" value="P:protein ubiquitination"/>
    <property type="evidence" value="ECO:0007669"/>
    <property type="project" value="UniProtKB-UniRule"/>
</dbReference>
<dbReference type="eggNOG" id="KOG1139">
    <property type="taxonomic scope" value="Eukaryota"/>
</dbReference>
<keyword evidence="5" id="KW-1185">Reference proteome</keyword>
<reference evidence="3 5" key="2">
    <citation type="journal article" date="2013" name="Nature">
        <title>Insights into bilaterian evolution from three spiralian genomes.</title>
        <authorList>
            <person name="Simakov O."/>
            <person name="Marletaz F."/>
            <person name="Cho S.J."/>
            <person name="Edsinger-Gonzales E."/>
            <person name="Havlak P."/>
            <person name="Hellsten U."/>
            <person name="Kuo D.H."/>
            <person name="Larsson T."/>
            <person name="Lv J."/>
            <person name="Arendt D."/>
            <person name="Savage R."/>
            <person name="Osoegawa K."/>
            <person name="de Jong P."/>
            <person name="Grimwood J."/>
            <person name="Chapman J.A."/>
            <person name="Shapiro H."/>
            <person name="Aerts A."/>
            <person name="Otillar R.P."/>
            <person name="Terry A.Y."/>
            <person name="Boore J.L."/>
            <person name="Grigoriev I.V."/>
            <person name="Lindberg D.R."/>
            <person name="Seaver E.C."/>
            <person name="Weisblat D.A."/>
            <person name="Putnam N.H."/>
            <person name="Rokhsar D.S."/>
        </authorList>
    </citation>
    <scope>NUCLEOTIDE SEQUENCE</scope>
</reference>
<dbReference type="InterPro" id="IPR039164">
    <property type="entry name" value="UBR1-like"/>
</dbReference>
<evidence type="ECO:0000313" key="5">
    <source>
        <dbReference type="Proteomes" id="UP000015101"/>
    </source>
</evidence>
<reference evidence="5" key="1">
    <citation type="submission" date="2012-12" db="EMBL/GenBank/DDBJ databases">
        <authorList>
            <person name="Hellsten U."/>
            <person name="Grimwood J."/>
            <person name="Chapman J.A."/>
            <person name="Shapiro H."/>
            <person name="Aerts A."/>
            <person name="Otillar R.P."/>
            <person name="Terry A.Y."/>
            <person name="Boore J.L."/>
            <person name="Simakov O."/>
            <person name="Marletaz F."/>
            <person name="Cho S.-J."/>
            <person name="Edsinger-Gonzales E."/>
            <person name="Havlak P."/>
            <person name="Kuo D.-H."/>
            <person name="Larsson T."/>
            <person name="Lv J."/>
            <person name="Arendt D."/>
            <person name="Savage R."/>
            <person name="Osoegawa K."/>
            <person name="de Jong P."/>
            <person name="Lindberg D.R."/>
            <person name="Seaver E.C."/>
            <person name="Weisblat D.A."/>
            <person name="Putnam N.H."/>
            <person name="Grigoriev I.V."/>
            <person name="Rokhsar D.S."/>
        </authorList>
    </citation>
    <scope>NUCLEOTIDE SEQUENCE</scope>
</reference>
<evidence type="ECO:0000256" key="1">
    <source>
        <dbReference type="RuleBase" id="RU366018"/>
    </source>
</evidence>
<reference evidence="4" key="3">
    <citation type="submission" date="2015-06" db="UniProtKB">
        <authorList>
            <consortium name="EnsemblMetazoa"/>
        </authorList>
    </citation>
    <scope>IDENTIFICATION</scope>
</reference>
<dbReference type="STRING" id="6412.T1F056"/>